<dbReference type="NCBIfam" id="TIGR00121">
    <property type="entry name" value="birA_ligase"/>
    <property type="match status" value="1"/>
</dbReference>
<evidence type="ECO:0000256" key="4">
    <source>
        <dbReference type="ARBA" id="ARBA00023267"/>
    </source>
</evidence>
<dbReference type="GO" id="GO:0004077">
    <property type="term" value="F:biotin--[biotin carboxyl-carrier protein] ligase activity"/>
    <property type="evidence" value="ECO:0007669"/>
    <property type="project" value="UniProtKB-EC"/>
</dbReference>
<dbReference type="Pfam" id="PF03099">
    <property type="entry name" value="BPL_LplA_LipB"/>
    <property type="match status" value="1"/>
</dbReference>
<keyword evidence="3" id="KW-0067">ATP-binding</keyword>
<evidence type="ECO:0000259" key="7">
    <source>
        <dbReference type="PROSITE" id="PS51733"/>
    </source>
</evidence>
<dbReference type="Gene3D" id="2.30.30.100">
    <property type="match status" value="1"/>
</dbReference>
<evidence type="ECO:0000256" key="5">
    <source>
        <dbReference type="ARBA" id="ARBA00024227"/>
    </source>
</evidence>
<evidence type="ECO:0000256" key="2">
    <source>
        <dbReference type="ARBA" id="ARBA00022741"/>
    </source>
</evidence>
<dbReference type="PANTHER" id="PTHR12835">
    <property type="entry name" value="BIOTIN PROTEIN LIGASE"/>
    <property type="match status" value="1"/>
</dbReference>
<evidence type="ECO:0000256" key="6">
    <source>
        <dbReference type="ARBA" id="ARBA00047846"/>
    </source>
</evidence>
<dbReference type="Gene3D" id="3.30.930.10">
    <property type="entry name" value="Bira Bifunctional Protein, Domain 2"/>
    <property type="match status" value="1"/>
</dbReference>
<dbReference type="SUPFAM" id="SSF55681">
    <property type="entry name" value="Class II aaRS and biotin synthetases"/>
    <property type="match status" value="1"/>
</dbReference>
<dbReference type="InterPro" id="IPR004408">
    <property type="entry name" value="Biotin_CoA_COase_ligase"/>
</dbReference>
<dbReference type="EMBL" id="JAAGBB010000006">
    <property type="protein sequence ID" value="MBR0664135.1"/>
    <property type="molecule type" value="Genomic_DNA"/>
</dbReference>
<dbReference type="InterPro" id="IPR004143">
    <property type="entry name" value="BPL_LPL_catalytic"/>
</dbReference>
<accession>A0ABS5EV09</accession>
<dbReference type="SUPFAM" id="SSF50037">
    <property type="entry name" value="C-terminal domain of transcriptional repressors"/>
    <property type="match status" value="1"/>
</dbReference>
<evidence type="ECO:0000313" key="9">
    <source>
        <dbReference type="Proteomes" id="UP001196870"/>
    </source>
</evidence>
<sequence length="241" mass="25053">MNLPAGFRLEIHESLPSTSDLLLQRARAGEPEGLAIMARRQTAGRGTSARRWESPAGNLYLSLLLRPDGPIREAPQWALLAAVALAETLAPLLPDPQALRLKWPNDALLQGAKLAGILAEAAADVEGGVAWLVLGIGVNLAHAPLLPDRPTAALPPPAPVPEHVAASLLQAIARWRAIHARDGLAPVRAAWTALGPAPGTPLTVRQGQGLLTGRFAGLGEDGSLLLATDGGLRTIVAGEIA</sequence>
<comment type="caution">
    <text evidence="8">The sequence shown here is derived from an EMBL/GenBank/DDBJ whole genome shotgun (WGS) entry which is preliminary data.</text>
</comment>
<dbReference type="InterPro" id="IPR045864">
    <property type="entry name" value="aa-tRNA-synth_II/BPL/LPL"/>
</dbReference>
<protein>
    <recommendedName>
        <fullName evidence="5">biotin--[biotin carboxyl-carrier protein] ligase</fullName>
        <ecNumber evidence="5">6.3.4.15</ecNumber>
    </recommendedName>
</protein>
<evidence type="ECO:0000256" key="3">
    <source>
        <dbReference type="ARBA" id="ARBA00022840"/>
    </source>
</evidence>
<keyword evidence="2" id="KW-0547">Nucleotide-binding</keyword>
<proteinExistence type="predicted"/>
<dbReference type="Pfam" id="PF02237">
    <property type="entry name" value="BPL_C"/>
    <property type="match status" value="1"/>
</dbReference>
<name>A0ABS5EV09_9PROT</name>
<dbReference type="InterPro" id="IPR003142">
    <property type="entry name" value="BPL_C"/>
</dbReference>
<keyword evidence="9" id="KW-1185">Reference proteome</keyword>
<comment type="catalytic activity">
    <reaction evidence="6">
        <text>biotin + L-lysyl-[protein] + ATP = N(6)-biotinyl-L-lysyl-[protein] + AMP + diphosphate + H(+)</text>
        <dbReference type="Rhea" id="RHEA:11756"/>
        <dbReference type="Rhea" id="RHEA-COMP:9752"/>
        <dbReference type="Rhea" id="RHEA-COMP:10505"/>
        <dbReference type="ChEBI" id="CHEBI:15378"/>
        <dbReference type="ChEBI" id="CHEBI:29969"/>
        <dbReference type="ChEBI" id="CHEBI:30616"/>
        <dbReference type="ChEBI" id="CHEBI:33019"/>
        <dbReference type="ChEBI" id="CHEBI:57586"/>
        <dbReference type="ChEBI" id="CHEBI:83144"/>
        <dbReference type="ChEBI" id="CHEBI:456215"/>
        <dbReference type="EC" id="6.3.4.15"/>
    </reaction>
</comment>
<reference evidence="9" key="1">
    <citation type="journal article" date="2021" name="Syst. Appl. Microbiol.">
        <title>Roseomonas hellenica sp. nov., isolated from roots of wild-growing Alkanna tinctoria.</title>
        <authorList>
            <person name="Rat A."/>
            <person name="Naranjo H.D."/>
            <person name="Lebbe L."/>
            <person name="Cnockaert M."/>
            <person name="Krigas N."/>
            <person name="Grigoriadou K."/>
            <person name="Maloupa E."/>
            <person name="Willems A."/>
        </authorList>
    </citation>
    <scope>NUCLEOTIDE SEQUENCE [LARGE SCALE GENOMIC DNA]</scope>
    <source>
        <strain evidence="9">LMG 31523</strain>
    </source>
</reference>
<dbReference type="PANTHER" id="PTHR12835:SF5">
    <property type="entry name" value="BIOTIN--PROTEIN LIGASE"/>
    <property type="match status" value="1"/>
</dbReference>
<evidence type="ECO:0000313" key="8">
    <source>
        <dbReference type="EMBL" id="MBR0664135.1"/>
    </source>
</evidence>
<organism evidence="8 9">
    <name type="scientific">Plastoroseomonas hellenica</name>
    <dbReference type="NCBI Taxonomy" id="2687306"/>
    <lineage>
        <taxon>Bacteria</taxon>
        <taxon>Pseudomonadati</taxon>
        <taxon>Pseudomonadota</taxon>
        <taxon>Alphaproteobacteria</taxon>
        <taxon>Acetobacterales</taxon>
        <taxon>Acetobacteraceae</taxon>
        <taxon>Plastoroseomonas</taxon>
    </lineage>
</organism>
<gene>
    <name evidence="8" type="ORF">GXW71_07175</name>
</gene>
<dbReference type="InterPro" id="IPR008988">
    <property type="entry name" value="Transcriptional_repressor_C"/>
</dbReference>
<dbReference type="EC" id="6.3.4.15" evidence="5"/>
<dbReference type="CDD" id="cd16442">
    <property type="entry name" value="BPL"/>
    <property type="match status" value="1"/>
</dbReference>
<dbReference type="Proteomes" id="UP001196870">
    <property type="component" value="Unassembled WGS sequence"/>
</dbReference>
<keyword evidence="4" id="KW-0092">Biotin</keyword>
<feature type="domain" description="BPL/LPL catalytic" evidence="7">
    <location>
        <begin position="1"/>
        <end position="180"/>
    </location>
</feature>
<keyword evidence="1 8" id="KW-0436">Ligase</keyword>
<evidence type="ECO:0000256" key="1">
    <source>
        <dbReference type="ARBA" id="ARBA00022598"/>
    </source>
</evidence>
<dbReference type="PROSITE" id="PS51733">
    <property type="entry name" value="BPL_LPL_CATALYTIC"/>
    <property type="match status" value="1"/>
</dbReference>